<gene>
    <name evidence="1" type="ORF">PAECIP111802_00171</name>
</gene>
<evidence type="ECO:0008006" key="3">
    <source>
        <dbReference type="Google" id="ProtNLM"/>
    </source>
</evidence>
<organism evidence="1 2">
    <name type="scientific">Paenibacillus allorhizosphaerae</name>
    <dbReference type="NCBI Taxonomy" id="2849866"/>
    <lineage>
        <taxon>Bacteria</taxon>
        <taxon>Bacillati</taxon>
        <taxon>Bacillota</taxon>
        <taxon>Bacilli</taxon>
        <taxon>Bacillales</taxon>
        <taxon>Paenibacillaceae</taxon>
        <taxon>Paenibacillus</taxon>
    </lineage>
</organism>
<evidence type="ECO:0000313" key="1">
    <source>
        <dbReference type="EMBL" id="CAG7615470.1"/>
    </source>
</evidence>
<dbReference type="RefSeq" id="WP_218096560.1">
    <property type="nucleotide sequence ID" value="NZ_CAJVCE010000001.1"/>
</dbReference>
<dbReference type="EMBL" id="CAJVCE010000001">
    <property type="protein sequence ID" value="CAG7615470.1"/>
    <property type="molecule type" value="Genomic_DNA"/>
</dbReference>
<dbReference type="Proteomes" id="UP000730618">
    <property type="component" value="Unassembled WGS sequence"/>
</dbReference>
<sequence length="353" mass="39238">MGERTNTDWFKEAGWGVFCHYLPTPPSTNEGRHLTAEEWNRRVDSFDVGRLASQLESVGAPYFFITIGQNTGHYCAPNATYDSIVGIDPSKCSRRDLIGELSDALAGRGIRLLVYLPSGAPAADRTAMERLGWEWGFEGGWGKPRSPEAKQLVVVTTEKGTRNAVPQSKLERVRTGKRLAEFQNNWEAVITEWSLRWGNKVSGWWIDGCYFADEMYRHPDAPNFQSFTAALKAGNPDSIVAFNPGVLTPVISHTEHEDYTAGEISKVLPVPFGQDQGRYVDGAQYHVLSYLGLSWGEGNPRFGNELVIGYTKLVRQREGVITWDVPITYDGCIPESFIQQLQALNQGLSVSGS</sequence>
<accession>A0ABM8VA48</accession>
<reference evidence="1 2" key="1">
    <citation type="submission" date="2021-06" db="EMBL/GenBank/DDBJ databases">
        <authorList>
            <person name="Criscuolo A."/>
        </authorList>
    </citation>
    <scope>NUCLEOTIDE SEQUENCE [LARGE SCALE GENOMIC DNA]</scope>
    <source>
        <strain evidence="2">CIP 111802</strain>
    </source>
</reference>
<proteinExistence type="predicted"/>
<keyword evidence="2" id="KW-1185">Reference proteome</keyword>
<comment type="caution">
    <text evidence="1">The sequence shown here is derived from an EMBL/GenBank/DDBJ whole genome shotgun (WGS) entry which is preliminary data.</text>
</comment>
<name>A0ABM8VA48_9BACL</name>
<evidence type="ECO:0000313" key="2">
    <source>
        <dbReference type="Proteomes" id="UP000730618"/>
    </source>
</evidence>
<protein>
    <recommendedName>
        <fullName evidence="3">Alpha-L-fucosidase</fullName>
    </recommendedName>
</protein>